<dbReference type="InterPro" id="IPR050738">
    <property type="entry name" value="Sulfatase"/>
</dbReference>
<keyword evidence="6" id="KW-0106">Calcium</keyword>
<proteinExistence type="inferred from homology"/>
<name>A0ABX0HHL8_9PROT</name>
<evidence type="ECO:0000256" key="3">
    <source>
        <dbReference type="ARBA" id="ARBA00022723"/>
    </source>
</evidence>
<dbReference type="InterPro" id="IPR024607">
    <property type="entry name" value="Sulfatase_CS"/>
</dbReference>
<sequence length="476" mass="52576">MITAVRNILLSLMVAFPIHGATAMESNPSGPNIVLIFVDDLAWVDVGFHGGAVPTPNIDRLRHAGISFERAYANSPTCSPSRAGLITGRHPAALGFFRHIGSGENTGIDKFGRTEQSHAMLEADPAQAPSRNWLPLEEVTLAERLKERGYATGFVGKWHLGHEPYHPVNQGFDVQFGVTNAGHPKSYYPPYFSNSDVYADADNDYYLTDRIADDAAALLNDFLKGDDTPFFLSLWFYGVHTPLEGKQERVEFYIDQGVAEERANLHAMIESMDQAIGRVIDMIEEGNKLDDTLIIFASDQGGFLETPPLRGRKGGGEALYEGGSRVPLVFHYPKRIPAGISRVQPVSLIDIVPTVMDLVTGEVPKELHGESLVSSFMKVPDQEGEVILYRHYEDKFGALITPRWKFIASLAGQNELYDLSSDAGEANNLIKDYPEIGMCMERRFREWVQSNAAFDPYQHGAQSGEPGNGGNECIKN</sequence>
<evidence type="ECO:0000256" key="1">
    <source>
        <dbReference type="ARBA" id="ARBA00001913"/>
    </source>
</evidence>
<dbReference type="InterPro" id="IPR000917">
    <property type="entry name" value="Sulfatase_N"/>
</dbReference>
<dbReference type="InterPro" id="IPR017850">
    <property type="entry name" value="Alkaline_phosphatase_core_sf"/>
</dbReference>
<dbReference type="PANTHER" id="PTHR42693:SF42">
    <property type="entry name" value="ARYLSULFATASE G"/>
    <property type="match status" value="1"/>
</dbReference>
<comment type="similarity">
    <text evidence="2">Belongs to the sulfatase family.</text>
</comment>
<keyword evidence="5" id="KW-0378">Hydrolase</keyword>
<evidence type="ECO:0000313" key="10">
    <source>
        <dbReference type="Proteomes" id="UP000818603"/>
    </source>
</evidence>
<evidence type="ECO:0000256" key="6">
    <source>
        <dbReference type="ARBA" id="ARBA00022837"/>
    </source>
</evidence>
<keyword evidence="3" id="KW-0479">Metal-binding</keyword>
<keyword evidence="4 7" id="KW-0732">Signal</keyword>
<comment type="cofactor">
    <cofactor evidence="1">
        <name>Ca(2+)</name>
        <dbReference type="ChEBI" id="CHEBI:29108"/>
    </cofactor>
</comment>
<dbReference type="Gene3D" id="3.40.720.10">
    <property type="entry name" value="Alkaline Phosphatase, subunit A"/>
    <property type="match status" value="1"/>
</dbReference>
<dbReference type="EMBL" id="VCJR02000001">
    <property type="protein sequence ID" value="NHK26393.1"/>
    <property type="molecule type" value="Genomic_DNA"/>
</dbReference>
<protein>
    <submittedName>
        <fullName evidence="9">Sulfatase-like hydrolase/transferase</fullName>
    </submittedName>
</protein>
<dbReference type="PROSITE" id="PS00149">
    <property type="entry name" value="SULFATASE_2"/>
    <property type="match status" value="1"/>
</dbReference>
<evidence type="ECO:0000256" key="4">
    <source>
        <dbReference type="ARBA" id="ARBA00022729"/>
    </source>
</evidence>
<dbReference type="PANTHER" id="PTHR42693">
    <property type="entry name" value="ARYLSULFATASE FAMILY MEMBER"/>
    <property type="match status" value="1"/>
</dbReference>
<dbReference type="Gene3D" id="3.30.1120.10">
    <property type="match status" value="1"/>
</dbReference>
<dbReference type="RefSeq" id="WP_155135868.1">
    <property type="nucleotide sequence ID" value="NZ_BMGZ01000001.1"/>
</dbReference>
<comment type="caution">
    <text evidence="9">The sequence shown here is derived from an EMBL/GenBank/DDBJ whole genome shotgun (WGS) entry which is preliminary data.</text>
</comment>
<feature type="domain" description="Sulfatase N-terminal" evidence="8">
    <location>
        <begin position="31"/>
        <end position="359"/>
    </location>
</feature>
<organism evidence="9 10">
    <name type="scientific">Aquisalinus luteolus</name>
    <dbReference type="NCBI Taxonomy" id="1566827"/>
    <lineage>
        <taxon>Bacteria</taxon>
        <taxon>Pseudomonadati</taxon>
        <taxon>Pseudomonadota</taxon>
        <taxon>Alphaproteobacteria</taxon>
        <taxon>Parvularculales</taxon>
        <taxon>Parvularculaceae</taxon>
        <taxon>Aquisalinus</taxon>
    </lineage>
</organism>
<dbReference type="Pfam" id="PF00884">
    <property type="entry name" value="Sulfatase"/>
    <property type="match status" value="1"/>
</dbReference>
<evidence type="ECO:0000259" key="8">
    <source>
        <dbReference type="Pfam" id="PF00884"/>
    </source>
</evidence>
<dbReference type="PROSITE" id="PS00523">
    <property type="entry name" value="SULFATASE_1"/>
    <property type="match status" value="1"/>
</dbReference>
<dbReference type="SUPFAM" id="SSF53649">
    <property type="entry name" value="Alkaline phosphatase-like"/>
    <property type="match status" value="1"/>
</dbReference>
<evidence type="ECO:0000256" key="2">
    <source>
        <dbReference type="ARBA" id="ARBA00008779"/>
    </source>
</evidence>
<evidence type="ECO:0000256" key="7">
    <source>
        <dbReference type="SAM" id="SignalP"/>
    </source>
</evidence>
<accession>A0ABX0HHL8</accession>
<evidence type="ECO:0000256" key="5">
    <source>
        <dbReference type="ARBA" id="ARBA00022801"/>
    </source>
</evidence>
<feature type="signal peptide" evidence="7">
    <location>
        <begin position="1"/>
        <end position="23"/>
    </location>
</feature>
<gene>
    <name evidence="9" type="ORF">FF098_000565</name>
</gene>
<feature type="chain" id="PRO_5045735359" evidence="7">
    <location>
        <begin position="24"/>
        <end position="476"/>
    </location>
</feature>
<evidence type="ECO:0000313" key="9">
    <source>
        <dbReference type="EMBL" id="NHK26393.1"/>
    </source>
</evidence>
<reference evidence="9 10" key="1">
    <citation type="submission" date="2020-02" db="EMBL/GenBank/DDBJ databases">
        <title>Genome sequence of Parvularcula flava strain NH6-79.</title>
        <authorList>
            <person name="Abdul Karim M.H."/>
            <person name="Lam M.Q."/>
            <person name="Chen S.J."/>
            <person name="Yahya A."/>
            <person name="Shahir S."/>
            <person name="Shamsir M.S."/>
            <person name="Chong C.S."/>
        </authorList>
    </citation>
    <scope>NUCLEOTIDE SEQUENCE [LARGE SCALE GENOMIC DNA]</scope>
    <source>
        <strain evidence="9 10">NH6-79</strain>
    </source>
</reference>
<keyword evidence="10" id="KW-1185">Reference proteome</keyword>
<dbReference type="Proteomes" id="UP000818603">
    <property type="component" value="Unassembled WGS sequence"/>
</dbReference>